<evidence type="ECO:0000313" key="2">
    <source>
        <dbReference type="EMBL" id="EFB89501.1"/>
    </source>
</evidence>
<comment type="caution">
    <text evidence="2">The sequence shown here is derived from an EMBL/GenBank/DDBJ whole genome shotgun (WGS) entry which is preliminary data.</text>
</comment>
<dbReference type="RefSeq" id="WP_009166048.1">
    <property type="nucleotide sequence ID" value="NZ_ADFP01000131.1"/>
</dbReference>
<keyword evidence="1" id="KW-1133">Transmembrane helix</keyword>
<sequence length="75" mass="7775">MSIVEIARWVATVIEFISIFIIAWGVLLALYRIVALALENYRSTSICAAAGCGCAAPSARSCCSGCSSSSPPTSS</sequence>
<gene>
    <name evidence="2" type="ORF">HMPREF7215_0782</name>
</gene>
<keyword evidence="1" id="KW-0472">Membrane</keyword>
<dbReference type="EMBL" id="ADFP01000131">
    <property type="protein sequence ID" value="EFB89501.1"/>
    <property type="molecule type" value="Genomic_DNA"/>
</dbReference>
<accession>A0ABM9ZRI6</accession>
<evidence type="ECO:0000313" key="3">
    <source>
        <dbReference type="Proteomes" id="UP000006462"/>
    </source>
</evidence>
<protein>
    <submittedName>
        <fullName evidence="2">Uncharacterized protein</fullName>
    </submittedName>
</protein>
<dbReference type="Proteomes" id="UP000006462">
    <property type="component" value="Unassembled WGS sequence"/>
</dbReference>
<reference evidence="2 3" key="1">
    <citation type="submission" date="2009-12" db="EMBL/GenBank/DDBJ databases">
        <authorList>
            <person name="Shrivastava S."/>
            <person name="Madupu R."/>
            <person name="Durkin A.S."/>
            <person name="Torralba M."/>
            <person name="Methe B."/>
            <person name="Sutton G.G."/>
            <person name="Strausberg R.L."/>
            <person name="Nelson K.E."/>
        </authorList>
    </citation>
    <scope>NUCLEOTIDE SEQUENCE [LARGE SCALE GENOMIC DNA]</scope>
    <source>
        <strain evidence="2 3">W5455</strain>
    </source>
</reference>
<evidence type="ECO:0000256" key="1">
    <source>
        <dbReference type="SAM" id="Phobius"/>
    </source>
</evidence>
<organism evidence="2 3">
    <name type="scientific">Pyramidobacter piscolens W5455</name>
    <dbReference type="NCBI Taxonomy" id="352165"/>
    <lineage>
        <taxon>Bacteria</taxon>
        <taxon>Thermotogati</taxon>
        <taxon>Synergistota</taxon>
        <taxon>Synergistia</taxon>
        <taxon>Synergistales</taxon>
        <taxon>Dethiosulfovibrionaceae</taxon>
        <taxon>Pyramidobacter</taxon>
    </lineage>
</organism>
<dbReference type="GeneID" id="90985739"/>
<keyword evidence="1" id="KW-0812">Transmembrane</keyword>
<keyword evidence="3" id="KW-1185">Reference proteome</keyword>
<feature type="transmembrane region" description="Helical" evidence="1">
    <location>
        <begin position="6"/>
        <end position="31"/>
    </location>
</feature>
<name>A0ABM9ZRI6_9BACT</name>
<proteinExistence type="predicted"/>